<name>A0A1Q6HZ87_BACUN</name>
<organism evidence="3 4">
    <name type="scientific">Bacteroides uniformis</name>
    <dbReference type="NCBI Taxonomy" id="820"/>
    <lineage>
        <taxon>Bacteria</taxon>
        <taxon>Pseudomonadati</taxon>
        <taxon>Bacteroidota</taxon>
        <taxon>Bacteroidia</taxon>
        <taxon>Bacteroidales</taxon>
        <taxon>Bacteroidaceae</taxon>
        <taxon>Bacteroides</taxon>
    </lineage>
</organism>
<dbReference type="Pfam" id="PF13181">
    <property type="entry name" value="TPR_8"/>
    <property type="match status" value="2"/>
</dbReference>
<evidence type="ECO:0000313" key="3">
    <source>
        <dbReference type="EMBL" id="OKZ31960.1"/>
    </source>
</evidence>
<dbReference type="InterPro" id="IPR011990">
    <property type="entry name" value="TPR-like_helical_dom_sf"/>
</dbReference>
<dbReference type="SUPFAM" id="SSF48452">
    <property type="entry name" value="TPR-like"/>
    <property type="match status" value="3"/>
</dbReference>
<dbReference type="PANTHER" id="PTHR12558">
    <property type="entry name" value="CELL DIVISION CYCLE 16,23,27"/>
    <property type="match status" value="1"/>
</dbReference>
<sequence length="1121" mass="128451">MENITEYLIQSTVSASEVRAWEEIVMLPTYGIGKEEKNPIFLEKRVYQGSSGSVYPYPVVEKVEDEKHDRPWRAFFIENEYIKLMILPELGGRIQMAYDKVKKRHFVYYNQVIKPALVGLTGPWISGGIEFNWPQHHRPSTYLPTDCTIEEFPDGSKTIWCSEVERMFRTKGMAGFTLYPGKAYIEIKAKVYNRTPFPQTFLWWANPAVVVNKDYFSVFPPDVNAVFDHGKRAVSSFPIATGEYYKVDYSAGVDISCYKNLPVPTSYMAVNSKYDFVGGYEEHIEAGLLHVADHHVNAGKKQWTWGNGDFGQAWDRNLTDEDGPYIELMTGMYCDNQPDFTWLQPYEEKSWVQYFMPYQKVGMVKNATRDALVNLQPEADGRLKVILYTTAVQRGARVMLQNTITGKVYMDEITTVSPAESFEGFANCEGEKMENLKLTVLDEKGNVLVAYQAEKPEIKPIPEPAKAALDPKDIASMEQLFLTGHHLEQYRHATYLPMDYYIEALSRDEGDIRCNNAVGLLLMRKGMFAEAQKYFDRAIQTQTERNPNPYDGEPYYNLGWSKKMQGDNDGAYDAFFKATWNAAWQDAGYMGLAQIDAIRGDFAYGLEHINRSLYRNWLNHKGRHLKTAILRNMKEYGEAEALIAESLKFDNFNMGCRFESYLIHLLQGNVEAAAVVKAEMKGLMRGAVNSYMEYAIDYAAAGMYNEASLLLGFVTEDSEITYPMVYYALGYFAMKQGNEVAALDYFRKAEMMAPDYCFPNKLEEVLMLQEAMRMNKEGSKAPYYLGNFWYAARIYDKAIACWETSATLDGAYPTVLRNLSLAYYNKRNDSKKAVEMLEKAYALDSSDARILMELDQLYKKLHYPHRQRLDFLEAHAEVVEQRDDLCIERITLYNQLGEYQKAYDLINSRHFHPWEGGEGKVTGQYVFCRVELAKQAIAEARYEEAVRLLKETEKYPENLGEGKLINAEENDVHYWMGCAYEGLGNTTEAERYFRLATQGSAEPAIALYYNDQQPDKIFYQGLAWQKLGDEEKARSRFNRLISHGEQHLFDKVKIDYFAVSLPDLLIWEDDLKVRNLIHCNLVMGLGHLGLGNMAQAKKFLSEVVNLDGNHQGGAQALSMCD</sequence>
<dbReference type="PROSITE" id="PS50005">
    <property type="entry name" value="TPR"/>
    <property type="match status" value="1"/>
</dbReference>
<dbReference type="EMBL" id="MNQU01000238">
    <property type="protein sequence ID" value="OKZ31960.1"/>
    <property type="molecule type" value="Genomic_DNA"/>
</dbReference>
<dbReference type="Proteomes" id="UP000186549">
    <property type="component" value="Unassembled WGS sequence"/>
</dbReference>
<dbReference type="InterPro" id="IPR033396">
    <property type="entry name" value="DUF5107"/>
</dbReference>
<dbReference type="Gene3D" id="1.25.40.10">
    <property type="entry name" value="Tetratricopeptide repeat domain"/>
    <property type="match status" value="4"/>
</dbReference>
<proteinExistence type="predicted"/>
<evidence type="ECO:0000256" key="1">
    <source>
        <dbReference type="PROSITE-ProRule" id="PRU00339"/>
    </source>
</evidence>
<dbReference type="AlphaFoldDB" id="A0A1Q6HZ87"/>
<evidence type="ECO:0000313" key="4">
    <source>
        <dbReference type="Proteomes" id="UP000186549"/>
    </source>
</evidence>
<dbReference type="Pfam" id="PF13174">
    <property type="entry name" value="TPR_6"/>
    <property type="match status" value="1"/>
</dbReference>
<dbReference type="Pfam" id="PF17128">
    <property type="entry name" value="DUF5107"/>
    <property type="match status" value="1"/>
</dbReference>
<protein>
    <submittedName>
        <fullName evidence="3">DUF5107 domain-containing protein</fullName>
    </submittedName>
</protein>
<feature type="repeat" description="TPR" evidence="1">
    <location>
        <begin position="723"/>
        <end position="756"/>
    </location>
</feature>
<gene>
    <name evidence="3" type="ORF">BHV79_12155</name>
</gene>
<accession>A0A1Q6HZ87</accession>
<dbReference type="PANTHER" id="PTHR12558:SF33">
    <property type="entry name" value="BLL7664 PROTEIN"/>
    <property type="match status" value="1"/>
</dbReference>
<keyword evidence="1" id="KW-0802">TPR repeat</keyword>
<feature type="domain" description="DUF5107" evidence="2">
    <location>
        <begin position="53"/>
        <end position="357"/>
    </location>
</feature>
<dbReference type="InterPro" id="IPR019734">
    <property type="entry name" value="TPR_rpt"/>
</dbReference>
<evidence type="ECO:0000259" key="2">
    <source>
        <dbReference type="Pfam" id="PF17128"/>
    </source>
</evidence>
<reference evidence="3 4" key="1">
    <citation type="journal article" date="2016" name="Nat. Biotechnol.">
        <title>Measurement of bacterial replication rates in microbial communities.</title>
        <authorList>
            <person name="Brown C.T."/>
            <person name="Olm M.R."/>
            <person name="Thomas B.C."/>
            <person name="Banfield J.F."/>
        </authorList>
    </citation>
    <scope>NUCLEOTIDE SEQUENCE [LARGE SCALE GENOMIC DNA]</scope>
    <source>
        <strain evidence="3">45_41</strain>
    </source>
</reference>
<dbReference type="SMART" id="SM00028">
    <property type="entry name" value="TPR"/>
    <property type="match status" value="8"/>
</dbReference>
<comment type="caution">
    <text evidence="3">The sequence shown here is derived from an EMBL/GenBank/DDBJ whole genome shotgun (WGS) entry which is preliminary data.</text>
</comment>